<dbReference type="Proteomes" id="UP000245629">
    <property type="component" value="Chromosome 2"/>
</dbReference>
<evidence type="ECO:0000313" key="14">
    <source>
        <dbReference type="EMBL" id="AWK87709.1"/>
    </source>
</evidence>
<name>A0A2S2CTB7_9PROT</name>
<organism evidence="14 15">
    <name type="scientific">Azospirillum thermophilum</name>
    <dbReference type="NCBI Taxonomy" id="2202148"/>
    <lineage>
        <taxon>Bacteria</taxon>
        <taxon>Pseudomonadati</taxon>
        <taxon>Pseudomonadota</taxon>
        <taxon>Alphaproteobacteria</taxon>
        <taxon>Rhodospirillales</taxon>
        <taxon>Azospirillaceae</taxon>
        <taxon>Azospirillum</taxon>
    </lineage>
</organism>
<sequence>MRPRPALPAAVRRFAGSLRFRLLAGAAVWVTLALALAGLLLADLFRTHVRARFEAELTTHLDQLTAALERGPDGAPLVRTPLSDPRFRRPLSGLYWQVEGAAGEAVRSRSLWDRALALPPDRLADGVIHTHRMAGPEGQRLTVRERTVVLPDGAPLRLAVAGDEAELAAAETSFNRTLALSLLVLAAALIGAALVQVQVGLSPLARLGRQLAEIRRGRARRLPGGMPAEVSPLVDDLNAVLDHNEEVVTRARIQAGNLAHALKTSLAVLGNEADGLTPGTAATIGPRIAAQVAVMTRHIDHHMARARAAASSGVPGVATPLPDAVARLVRTLERLYDHRALDIVAEVPPDAVFRGDRQDFEEMLGNLLDNACKWAARGVRVTVRRKAPGRLELRVEDDGPGLPADQRRKVLAPGVRLDESVPGSGLGLAIVQDLATLYGGALRLEPAPSGGLLAVLELPAIDH</sequence>
<feature type="domain" description="Histidine kinase" evidence="12">
    <location>
        <begin position="257"/>
        <end position="462"/>
    </location>
</feature>
<evidence type="ECO:0000313" key="15">
    <source>
        <dbReference type="Proteomes" id="UP000245629"/>
    </source>
</evidence>
<dbReference type="SUPFAM" id="SSF55874">
    <property type="entry name" value="ATPase domain of HSP90 chaperone/DNA topoisomerase II/histidine kinase"/>
    <property type="match status" value="1"/>
</dbReference>
<gene>
    <name evidence="14" type="ORF">DEW08_17180</name>
</gene>
<reference evidence="15" key="1">
    <citation type="submission" date="2018-05" db="EMBL/GenBank/DDBJ databases">
        <title>Azospirillum thermophila sp. nov., a novel isolated from hot spring.</title>
        <authorList>
            <person name="Zhao Z."/>
        </authorList>
    </citation>
    <scope>NUCLEOTIDE SEQUENCE [LARGE SCALE GENOMIC DNA]</scope>
    <source>
        <strain evidence="15">CFH 70021</strain>
    </source>
</reference>
<dbReference type="InterPro" id="IPR050428">
    <property type="entry name" value="TCS_sensor_his_kinase"/>
</dbReference>
<evidence type="ECO:0000256" key="4">
    <source>
        <dbReference type="ARBA" id="ARBA00022553"/>
    </source>
</evidence>
<dbReference type="SMART" id="SM00387">
    <property type="entry name" value="HATPase_c"/>
    <property type="match status" value="1"/>
</dbReference>
<evidence type="ECO:0000259" key="13">
    <source>
        <dbReference type="PROSITE" id="PS50885"/>
    </source>
</evidence>
<dbReference type="EMBL" id="CP029353">
    <property type="protein sequence ID" value="AWK87709.1"/>
    <property type="molecule type" value="Genomic_DNA"/>
</dbReference>
<keyword evidence="7" id="KW-0418">Kinase</keyword>
<comment type="subcellular location">
    <subcellularLocation>
        <location evidence="2">Membrane</location>
    </subcellularLocation>
</comment>
<evidence type="ECO:0000259" key="12">
    <source>
        <dbReference type="PROSITE" id="PS50109"/>
    </source>
</evidence>
<dbReference type="PROSITE" id="PS50109">
    <property type="entry name" value="HIS_KIN"/>
    <property type="match status" value="1"/>
</dbReference>
<evidence type="ECO:0000256" key="5">
    <source>
        <dbReference type="ARBA" id="ARBA00022679"/>
    </source>
</evidence>
<dbReference type="PANTHER" id="PTHR45436">
    <property type="entry name" value="SENSOR HISTIDINE KINASE YKOH"/>
    <property type="match status" value="1"/>
</dbReference>
<protein>
    <recommendedName>
        <fullName evidence="3">histidine kinase</fullName>
        <ecNumber evidence="3">2.7.13.3</ecNumber>
    </recommendedName>
</protein>
<dbReference type="Gene3D" id="3.30.565.10">
    <property type="entry name" value="Histidine kinase-like ATPase, C-terminal domain"/>
    <property type="match status" value="1"/>
</dbReference>
<evidence type="ECO:0000256" key="11">
    <source>
        <dbReference type="SAM" id="Phobius"/>
    </source>
</evidence>
<evidence type="ECO:0000256" key="8">
    <source>
        <dbReference type="ARBA" id="ARBA00022989"/>
    </source>
</evidence>
<dbReference type="InterPro" id="IPR036890">
    <property type="entry name" value="HATPase_C_sf"/>
</dbReference>
<dbReference type="Pfam" id="PF02518">
    <property type="entry name" value="HATPase_c"/>
    <property type="match status" value="1"/>
</dbReference>
<dbReference type="KEGG" id="azz:DEW08_17180"/>
<dbReference type="PANTHER" id="PTHR45436:SF5">
    <property type="entry name" value="SENSOR HISTIDINE KINASE TRCS"/>
    <property type="match status" value="1"/>
</dbReference>
<feature type="domain" description="HAMP" evidence="13">
    <location>
        <begin position="198"/>
        <end position="249"/>
    </location>
</feature>
<dbReference type="AlphaFoldDB" id="A0A2S2CTB7"/>
<keyword evidence="10 11" id="KW-0472">Membrane</keyword>
<evidence type="ECO:0000256" key="3">
    <source>
        <dbReference type="ARBA" id="ARBA00012438"/>
    </source>
</evidence>
<keyword evidence="15" id="KW-1185">Reference proteome</keyword>
<keyword evidence="14" id="KW-0067">ATP-binding</keyword>
<dbReference type="InterPro" id="IPR003660">
    <property type="entry name" value="HAMP_dom"/>
</dbReference>
<dbReference type="RefSeq" id="WP_109329145.1">
    <property type="nucleotide sequence ID" value="NZ_CP029353.1"/>
</dbReference>
<dbReference type="GO" id="GO:0005886">
    <property type="term" value="C:plasma membrane"/>
    <property type="evidence" value="ECO:0007669"/>
    <property type="project" value="TreeGrafter"/>
</dbReference>
<comment type="catalytic activity">
    <reaction evidence="1">
        <text>ATP + protein L-histidine = ADP + protein N-phospho-L-histidine.</text>
        <dbReference type="EC" id="2.7.13.3"/>
    </reaction>
</comment>
<keyword evidence="5" id="KW-0808">Transferase</keyword>
<dbReference type="GO" id="GO:0004673">
    <property type="term" value="F:protein histidine kinase activity"/>
    <property type="evidence" value="ECO:0007669"/>
    <property type="project" value="UniProtKB-EC"/>
</dbReference>
<dbReference type="PROSITE" id="PS50885">
    <property type="entry name" value="HAMP"/>
    <property type="match status" value="1"/>
</dbReference>
<dbReference type="InterPro" id="IPR005467">
    <property type="entry name" value="His_kinase_dom"/>
</dbReference>
<dbReference type="InterPro" id="IPR004358">
    <property type="entry name" value="Sig_transdc_His_kin-like_C"/>
</dbReference>
<dbReference type="OrthoDB" id="9809567at2"/>
<evidence type="ECO:0000256" key="9">
    <source>
        <dbReference type="ARBA" id="ARBA00023012"/>
    </source>
</evidence>
<dbReference type="PRINTS" id="PR00344">
    <property type="entry name" value="BCTRLSENSOR"/>
</dbReference>
<dbReference type="GO" id="GO:0000160">
    <property type="term" value="P:phosphorelay signal transduction system"/>
    <property type="evidence" value="ECO:0007669"/>
    <property type="project" value="UniProtKB-KW"/>
</dbReference>
<dbReference type="EC" id="2.7.13.3" evidence="3"/>
<evidence type="ECO:0000256" key="10">
    <source>
        <dbReference type="ARBA" id="ARBA00023136"/>
    </source>
</evidence>
<evidence type="ECO:0000256" key="2">
    <source>
        <dbReference type="ARBA" id="ARBA00004370"/>
    </source>
</evidence>
<keyword evidence="9" id="KW-0902">Two-component regulatory system</keyword>
<evidence type="ECO:0000256" key="7">
    <source>
        <dbReference type="ARBA" id="ARBA00022777"/>
    </source>
</evidence>
<accession>A0A2S2CTB7</accession>
<keyword evidence="6 11" id="KW-0812">Transmembrane</keyword>
<proteinExistence type="predicted"/>
<keyword evidence="4" id="KW-0597">Phosphoprotein</keyword>
<feature type="transmembrane region" description="Helical" evidence="11">
    <location>
        <begin position="178"/>
        <end position="201"/>
    </location>
</feature>
<evidence type="ECO:0000256" key="6">
    <source>
        <dbReference type="ARBA" id="ARBA00022692"/>
    </source>
</evidence>
<keyword evidence="8 11" id="KW-1133">Transmembrane helix</keyword>
<evidence type="ECO:0000256" key="1">
    <source>
        <dbReference type="ARBA" id="ARBA00000085"/>
    </source>
</evidence>
<dbReference type="GO" id="GO:0005524">
    <property type="term" value="F:ATP binding"/>
    <property type="evidence" value="ECO:0007669"/>
    <property type="project" value="UniProtKB-KW"/>
</dbReference>
<keyword evidence="14" id="KW-0547">Nucleotide-binding</keyword>
<dbReference type="InterPro" id="IPR003594">
    <property type="entry name" value="HATPase_dom"/>
</dbReference>